<comment type="caution">
    <text evidence="9">The sequence shown here is derived from an EMBL/GenBank/DDBJ whole genome shotgun (WGS) entry which is preliminary data.</text>
</comment>
<accession>A0A3S1BWE8</accession>
<evidence type="ECO:0000256" key="2">
    <source>
        <dbReference type="ARBA" id="ARBA00022679"/>
    </source>
</evidence>
<dbReference type="Pfam" id="PF01529">
    <property type="entry name" value="DHHC"/>
    <property type="match status" value="1"/>
</dbReference>
<dbReference type="PANTHER" id="PTHR12246">
    <property type="entry name" value="PALMITOYLTRANSFERASE ZDHHC16"/>
    <property type="match status" value="1"/>
</dbReference>
<comment type="subcellular location">
    <subcellularLocation>
        <location evidence="1">Membrane</location>
        <topology evidence="1">Multi-pass membrane protein</topology>
    </subcellularLocation>
</comment>
<dbReference type="AlphaFoldDB" id="A0A3S1BWE8"/>
<comment type="similarity">
    <text evidence="7">Belongs to the DHHC palmitoyltransferase family.</text>
</comment>
<evidence type="ECO:0000256" key="4">
    <source>
        <dbReference type="ARBA" id="ARBA00022989"/>
    </source>
</evidence>
<evidence type="ECO:0000256" key="6">
    <source>
        <dbReference type="ARBA" id="ARBA00023315"/>
    </source>
</evidence>
<evidence type="ECO:0000259" key="8">
    <source>
        <dbReference type="Pfam" id="PF01529"/>
    </source>
</evidence>
<feature type="non-terminal residue" evidence="9">
    <location>
        <position position="282"/>
    </location>
</feature>
<sequence length="282" mass="33240">MAQVHWKVVECPQRLKRYIRHTLKRFRVIYMSLCYNYFTTSNTILETALEPMFWIVDHSTRYLGIIMVTIVVLLTTMVVMVTYICIFPHILYQTDYFWSGVHLVFSHWLLMNIVFNYVMAAFTHPGHPPQNVSEVVSICKKCIAPKPPRTHHCSICGKCVLKMDHHCPWLNNCVGYYNHRYFLQFIFYMWLGTIYSTFAGYDVFKQHFFGNKVCPLDLNIKELFNQFFHNAIVFEFVLCAGVSVALGLLFFWHARLISMGQTSIEVHVNNKERARLKKKNKV</sequence>
<organism evidence="9 10">
    <name type="scientific">Elysia chlorotica</name>
    <name type="common">Eastern emerald elysia</name>
    <name type="synonym">Sea slug</name>
    <dbReference type="NCBI Taxonomy" id="188477"/>
    <lineage>
        <taxon>Eukaryota</taxon>
        <taxon>Metazoa</taxon>
        <taxon>Spiralia</taxon>
        <taxon>Lophotrochozoa</taxon>
        <taxon>Mollusca</taxon>
        <taxon>Gastropoda</taxon>
        <taxon>Heterobranchia</taxon>
        <taxon>Euthyneura</taxon>
        <taxon>Panpulmonata</taxon>
        <taxon>Sacoglossa</taxon>
        <taxon>Placobranchoidea</taxon>
        <taxon>Plakobranchidae</taxon>
        <taxon>Elysia</taxon>
    </lineage>
</organism>
<keyword evidence="6 7" id="KW-0012">Acyltransferase</keyword>
<dbReference type="OrthoDB" id="331948at2759"/>
<evidence type="ECO:0000313" key="9">
    <source>
        <dbReference type="EMBL" id="RUS76605.1"/>
    </source>
</evidence>
<gene>
    <name evidence="9" type="ORF">EGW08_015647</name>
</gene>
<dbReference type="Proteomes" id="UP000271974">
    <property type="component" value="Unassembled WGS sequence"/>
</dbReference>
<evidence type="ECO:0000256" key="1">
    <source>
        <dbReference type="ARBA" id="ARBA00004141"/>
    </source>
</evidence>
<keyword evidence="4 7" id="KW-1133">Transmembrane helix</keyword>
<dbReference type="STRING" id="188477.A0A3S1BWE8"/>
<feature type="transmembrane region" description="Helical" evidence="7">
    <location>
        <begin position="62"/>
        <end position="90"/>
    </location>
</feature>
<dbReference type="GO" id="GO:0016020">
    <property type="term" value="C:membrane"/>
    <property type="evidence" value="ECO:0007669"/>
    <property type="project" value="UniProtKB-SubCell"/>
</dbReference>
<comment type="catalytic activity">
    <reaction evidence="7">
        <text>L-cysteinyl-[protein] + hexadecanoyl-CoA = S-hexadecanoyl-L-cysteinyl-[protein] + CoA</text>
        <dbReference type="Rhea" id="RHEA:36683"/>
        <dbReference type="Rhea" id="RHEA-COMP:10131"/>
        <dbReference type="Rhea" id="RHEA-COMP:11032"/>
        <dbReference type="ChEBI" id="CHEBI:29950"/>
        <dbReference type="ChEBI" id="CHEBI:57287"/>
        <dbReference type="ChEBI" id="CHEBI:57379"/>
        <dbReference type="ChEBI" id="CHEBI:74151"/>
        <dbReference type="EC" id="2.3.1.225"/>
    </reaction>
</comment>
<comment type="domain">
    <text evidence="7">The DHHC domain is required for palmitoyltransferase activity.</text>
</comment>
<evidence type="ECO:0000256" key="3">
    <source>
        <dbReference type="ARBA" id="ARBA00022692"/>
    </source>
</evidence>
<dbReference type="GO" id="GO:0019706">
    <property type="term" value="F:protein-cysteine S-palmitoyltransferase activity"/>
    <property type="evidence" value="ECO:0007669"/>
    <property type="project" value="UniProtKB-EC"/>
</dbReference>
<proteinExistence type="inferred from homology"/>
<dbReference type="EMBL" id="RQTK01000650">
    <property type="protein sequence ID" value="RUS76605.1"/>
    <property type="molecule type" value="Genomic_DNA"/>
</dbReference>
<keyword evidence="2 7" id="KW-0808">Transferase</keyword>
<evidence type="ECO:0000256" key="5">
    <source>
        <dbReference type="ARBA" id="ARBA00023136"/>
    </source>
</evidence>
<feature type="transmembrane region" description="Helical" evidence="7">
    <location>
        <begin position="227"/>
        <end position="252"/>
    </location>
</feature>
<keyword evidence="3 7" id="KW-0812">Transmembrane</keyword>
<dbReference type="EC" id="2.3.1.225" evidence="7"/>
<feature type="transmembrane region" description="Helical" evidence="7">
    <location>
        <begin position="181"/>
        <end position="201"/>
    </location>
</feature>
<dbReference type="InterPro" id="IPR001594">
    <property type="entry name" value="Palmitoyltrfase_DHHC"/>
</dbReference>
<dbReference type="PROSITE" id="PS50216">
    <property type="entry name" value="DHHC"/>
    <property type="match status" value="1"/>
</dbReference>
<dbReference type="InterPro" id="IPR039859">
    <property type="entry name" value="PFA4/ZDH16/20/ERF2-like"/>
</dbReference>
<evidence type="ECO:0000256" key="7">
    <source>
        <dbReference type="RuleBase" id="RU079119"/>
    </source>
</evidence>
<protein>
    <recommendedName>
        <fullName evidence="7">Palmitoyltransferase</fullName>
        <ecNumber evidence="7">2.3.1.225</ecNumber>
    </recommendedName>
</protein>
<feature type="domain" description="Palmitoyltransferase DHHC" evidence="8">
    <location>
        <begin position="137"/>
        <end position="266"/>
    </location>
</feature>
<name>A0A3S1BWE8_ELYCH</name>
<reference evidence="9 10" key="1">
    <citation type="submission" date="2019-01" db="EMBL/GenBank/DDBJ databases">
        <title>A draft genome assembly of the solar-powered sea slug Elysia chlorotica.</title>
        <authorList>
            <person name="Cai H."/>
            <person name="Li Q."/>
            <person name="Fang X."/>
            <person name="Li J."/>
            <person name="Curtis N.E."/>
            <person name="Altenburger A."/>
            <person name="Shibata T."/>
            <person name="Feng M."/>
            <person name="Maeda T."/>
            <person name="Schwartz J.A."/>
            <person name="Shigenobu S."/>
            <person name="Lundholm N."/>
            <person name="Nishiyama T."/>
            <person name="Yang H."/>
            <person name="Hasebe M."/>
            <person name="Li S."/>
            <person name="Pierce S.K."/>
            <person name="Wang J."/>
        </authorList>
    </citation>
    <scope>NUCLEOTIDE SEQUENCE [LARGE SCALE GENOMIC DNA]</scope>
    <source>
        <strain evidence="9">EC2010</strain>
        <tissue evidence="9">Whole organism of an adult</tissue>
    </source>
</reference>
<keyword evidence="5 7" id="KW-0472">Membrane</keyword>
<keyword evidence="10" id="KW-1185">Reference proteome</keyword>
<evidence type="ECO:0000313" key="10">
    <source>
        <dbReference type="Proteomes" id="UP000271974"/>
    </source>
</evidence>